<dbReference type="SUPFAM" id="SSF50475">
    <property type="entry name" value="FMN-binding split barrel"/>
    <property type="match status" value="1"/>
</dbReference>
<evidence type="ECO:0000313" key="7">
    <source>
        <dbReference type="EMBL" id="KAG4426153.1"/>
    </source>
</evidence>
<keyword evidence="8" id="KW-1185">Reference proteome</keyword>
<dbReference type="OrthoDB" id="10250990at2759"/>
<feature type="domain" description="Flavin reductase like" evidence="6">
    <location>
        <begin position="82"/>
        <end position="242"/>
    </location>
</feature>
<accession>A0A8H7WK54</accession>
<dbReference type="Gene3D" id="2.30.110.10">
    <property type="entry name" value="Electron Transport, Fmn-binding Protein, Chain A"/>
    <property type="match status" value="1"/>
</dbReference>
<gene>
    <name evidence="7" type="ORF">IFR04_000619</name>
</gene>
<comment type="caution">
    <text evidence="7">The sequence shown here is derived from an EMBL/GenBank/DDBJ whole genome shotgun (WGS) entry which is preliminary data.</text>
</comment>
<dbReference type="EMBL" id="JAFJYH010000004">
    <property type="protein sequence ID" value="KAG4426153.1"/>
    <property type="molecule type" value="Genomic_DNA"/>
</dbReference>
<dbReference type="InterPro" id="IPR002563">
    <property type="entry name" value="Flavin_Rdtase-like_dom"/>
</dbReference>
<dbReference type="PANTHER" id="PTHR33798:SF5">
    <property type="entry name" value="FLAVIN REDUCTASE LIKE DOMAIN-CONTAINING PROTEIN"/>
    <property type="match status" value="1"/>
</dbReference>
<keyword evidence="3" id="KW-0288">FMN</keyword>
<comment type="cofactor">
    <cofactor evidence="1">
        <name>FMN</name>
        <dbReference type="ChEBI" id="CHEBI:58210"/>
    </cofactor>
</comment>
<protein>
    <recommendedName>
        <fullName evidence="6">Flavin reductase like domain-containing protein</fullName>
    </recommendedName>
</protein>
<dbReference type="AlphaFoldDB" id="A0A8H7WK54"/>
<evidence type="ECO:0000256" key="3">
    <source>
        <dbReference type="ARBA" id="ARBA00022643"/>
    </source>
</evidence>
<reference evidence="7" key="1">
    <citation type="submission" date="2021-02" db="EMBL/GenBank/DDBJ databases">
        <title>Genome sequence Cadophora malorum strain M34.</title>
        <authorList>
            <person name="Stefanovic E."/>
            <person name="Vu D."/>
            <person name="Scully C."/>
            <person name="Dijksterhuis J."/>
            <person name="Roader J."/>
            <person name="Houbraken J."/>
        </authorList>
    </citation>
    <scope>NUCLEOTIDE SEQUENCE</scope>
    <source>
        <strain evidence="7">M34</strain>
    </source>
</reference>
<dbReference type="Proteomes" id="UP000664132">
    <property type="component" value="Unassembled WGS sequence"/>
</dbReference>
<evidence type="ECO:0000259" key="6">
    <source>
        <dbReference type="SMART" id="SM00903"/>
    </source>
</evidence>
<sequence>MSRADAEKHIQRNPHPDFKKVEADRQPWDKSMAWNIKQTIKPDWKYGDGANDGGAGLRIPHVEIDPYETGRPAVFNYKLLISGIIPRPIGFISTRSRDGSSTNLAPFSYFSVINHDPPLFTVGYAGGFDNAKDSLKNLSETQECVINIISEHFIEAANACSINAPYGDSEWALSGLTPAPSSTVKASRVKEAIFSIEGKLDFTKEYESRATPGKKTGVLAVIEGTRFWVREDALNEDKNLVDPAVLKPISRLGGITYGRTTEGAEIPRPDFEETVVKNEEAKKLVKPKVDGQ</sequence>
<comment type="similarity">
    <text evidence="4">Belongs to the flavoredoxin family.</text>
</comment>
<evidence type="ECO:0000256" key="1">
    <source>
        <dbReference type="ARBA" id="ARBA00001917"/>
    </source>
</evidence>
<dbReference type="SMART" id="SM00903">
    <property type="entry name" value="Flavin_Reduct"/>
    <property type="match status" value="1"/>
</dbReference>
<organism evidence="7 8">
    <name type="scientific">Cadophora malorum</name>
    <dbReference type="NCBI Taxonomy" id="108018"/>
    <lineage>
        <taxon>Eukaryota</taxon>
        <taxon>Fungi</taxon>
        <taxon>Dikarya</taxon>
        <taxon>Ascomycota</taxon>
        <taxon>Pezizomycotina</taxon>
        <taxon>Leotiomycetes</taxon>
        <taxon>Helotiales</taxon>
        <taxon>Ploettnerulaceae</taxon>
        <taxon>Cadophora</taxon>
    </lineage>
</organism>
<proteinExistence type="inferred from homology"/>
<evidence type="ECO:0000256" key="5">
    <source>
        <dbReference type="SAM" id="MobiDB-lite"/>
    </source>
</evidence>
<dbReference type="PANTHER" id="PTHR33798">
    <property type="entry name" value="FLAVOPROTEIN OXYGENASE"/>
    <property type="match status" value="1"/>
</dbReference>
<evidence type="ECO:0000256" key="4">
    <source>
        <dbReference type="ARBA" id="ARBA00038054"/>
    </source>
</evidence>
<evidence type="ECO:0000313" key="8">
    <source>
        <dbReference type="Proteomes" id="UP000664132"/>
    </source>
</evidence>
<feature type="region of interest" description="Disordered" evidence="5">
    <location>
        <begin position="1"/>
        <end position="25"/>
    </location>
</feature>
<dbReference type="InterPro" id="IPR012349">
    <property type="entry name" value="Split_barrel_FMN-bd"/>
</dbReference>
<keyword evidence="2" id="KW-0285">Flavoprotein</keyword>
<dbReference type="Pfam" id="PF01613">
    <property type="entry name" value="Flavin_Reduct"/>
    <property type="match status" value="1"/>
</dbReference>
<dbReference type="GO" id="GO:0010181">
    <property type="term" value="F:FMN binding"/>
    <property type="evidence" value="ECO:0007669"/>
    <property type="project" value="InterPro"/>
</dbReference>
<evidence type="ECO:0000256" key="2">
    <source>
        <dbReference type="ARBA" id="ARBA00022630"/>
    </source>
</evidence>
<name>A0A8H7WK54_9HELO</name>